<feature type="domain" description="CxC2-like cysteine cluster KDZ transposase-associated" evidence="1">
    <location>
        <begin position="39"/>
        <end position="147"/>
    </location>
</feature>
<accession>A0A6A4HLS4</accession>
<dbReference type="AlphaFoldDB" id="A0A6A4HLS4"/>
<dbReference type="OrthoDB" id="2682806at2759"/>
<dbReference type="Proteomes" id="UP000799118">
    <property type="component" value="Unassembled WGS sequence"/>
</dbReference>
<organism evidence="2 3">
    <name type="scientific">Gymnopus androsaceus JB14</name>
    <dbReference type="NCBI Taxonomy" id="1447944"/>
    <lineage>
        <taxon>Eukaryota</taxon>
        <taxon>Fungi</taxon>
        <taxon>Dikarya</taxon>
        <taxon>Basidiomycota</taxon>
        <taxon>Agaricomycotina</taxon>
        <taxon>Agaricomycetes</taxon>
        <taxon>Agaricomycetidae</taxon>
        <taxon>Agaricales</taxon>
        <taxon>Marasmiineae</taxon>
        <taxon>Omphalotaceae</taxon>
        <taxon>Gymnopus</taxon>
    </lineage>
</organism>
<sequence>CCNCYTPELYCEDCMTDCHAYMPFHRLERWNSEFFKRTLEDCGMILELGGHTKEKPCLMVSIASLENLTVVNKNGIQDITVWYCSCHLAGTWRQQLLRARLWPATLSNPKTAVTFDCLEHFQMLNLMRKTSGSEFYETLERVTDNTGMKVPVVRASGHLCQFHS</sequence>
<dbReference type="Pfam" id="PF18803">
    <property type="entry name" value="CxC2"/>
    <property type="match status" value="1"/>
</dbReference>
<feature type="non-terminal residue" evidence="2">
    <location>
        <position position="1"/>
    </location>
</feature>
<protein>
    <recommendedName>
        <fullName evidence="1">CxC2-like cysteine cluster KDZ transposase-associated domain-containing protein</fullName>
    </recommendedName>
</protein>
<dbReference type="EMBL" id="ML769481">
    <property type="protein sequence ID" value="KAE9398541.1"/>
    <property type="molecule type" value="Genomic_DNA"/>
</dbReference>
<keyword evidence="3" id="KW-1185">Reference proteome</keyword>
<dbReference type="InterPro" id="IPR041457">
    <property type="entry name" value="CxC2_KDZ-assoc"/>
</dbReference>
<proteinExistence type="predicted"/>
<evidence type="ECO:0000313" key="2">
    <source>
        <dbReference type="EMBL" id="KAE9398541.1"/>
    </source>
</evidence>
<evidence type="ECO:0000313" key="3">
    <source>
        <dbReference type="Proteomes" id="UP000799118"/>
    </source>
</evidence>
<name>A0A6A4HLS4_9AGAR</name>
<reference evidence="2" key="1">
    <citation type="journal article" date="2019" name="Environ. Microbiol.">
        <title>Fungal ecological strategies reflected in gene transcription - a case study of two litter decomposers.</title>
        <authorList>
            <person name="Barbi F."/>
            <person name="Kohler A."/>
            <person name="Barry K."/>
            <person name="Baskaran P."/>
            <person name="Daum C."/>
            <person name="Fauchery L."/>
            <person name="Ihrmark K."/>
            <person name="Kuo A."/>
            <person name="LaButti K."/>
            <person name="Lipzen A."/>
            <person name="Morin E."/>
            <person name="Grigoriev I.V."/>
            <person name="Henrissat B."/>
            <person name="Lindahl B."/>
            <person name="Martin F."/>
        </authorList>
    </citation>
    <scope>NUCLEOTIDE SEQUENCE</scope>
    <source>
        <strain evidence="2">JB14</strain>
    </source>
</reference>
<gene>
    <name evidence="2" type="ORF">BT96DRAFT_821787</name>
</gene>
<evidence type="ECO:0000259" key="1">
    <source>
        <dbReference type="Pfam" id="PF18803"/>
    </source>
</evidence>